<comment type="function">
    <text evidence="9 10">Catalyzes hydrolysis of the D-alanyl-D-alanine dipeptide.</text>
</comment>
<dbReference type="CDD" id="cd14817">
    <property type="entry name" value="D-Ala-D-Ala_dipeptidase_VanX"/>
    <property type="match status" value="1"/>
</dbReference>
<feature type="chain" id="PRO_5046323542" description="D-alanyl-D-alanine dipeptidase" evidence="11">
    <location>
        <begin position="35"/>
        <end position="278"/>
    </location>
</feature>
<evidence type="ECO:0000256" key="5">
    <source>
        <dbReference type="ARBA" id="ARBA00022833"/>
    </source>
</evidence>
<feature type="binding site" evidence="9">
    <location>
        <position position="160"/>
    </location>
    <ligand>
        <name>Zn(2+)</name>
        <dbReference type="ChEBI" id="CHEBI:29105"/>
        <note>catalytic</note>
    </ligand>
</feature>
<evidence type="ECO:0000256" key="4">
    <source>
        <dbReference type="ARBA" id="ARBA00022801"/>
    </source>
</evidence>
<feature type="binding site" evidence="9">
    <location>
        <position position="167"/>
    </location>
    <ligand>
        <name>Zn(2+)</name>
        <dbReference type="ChEBI" id="CHEBI:29105"/>
        <note>catalytic</note>
    </ligand>
</feature>
<dbReference type="SUPFAM" id="SSF55166">
    <property type="entry name" value="Hedgehog/DD-peptidase"/>
    <property type="match status" value="1"/>
</dbReference>
<evidence type="ECO:0000256" key="10">
    <source>
        <dbReference type="PIRNR" id="PIRNR026671"/>
    </source>
</evidence>
<comment type="caution">
    <text evidence="12">The sequence shown here is derived from an EMBL/GenBank/DDBJ whole genome shotgun (WGS) entry which is preliminary data.</text>
</comment>
<evidence type="ECO:0000256" key="3">
    <source>
        <dbReference type="ARBA" id="ARBA00022723"/>
    </source>
</evidence>
<keyword evidence="3 9" id="KW-0479">Metal-binding</keyword>
<reference evidence="12 13" key="1">
    <citation type="submission" date="2024-10" db="EMBL/GenBank/DDBJ databases">
        <title>The Natural Products Discovery Center: Release of the First 8490 Sequenced Strains for Exploring Actinobacteria Biosynthetic Diversity.</title>
        <authorList>
            <person name="Kalkreuter E."/>
            <person name="Kautsar S.A."/>
            <person name="Yang D."/>
            <person name="Bader C.D."/>
            <person name="Teijaro C.N."/>
            <person name="Fluegel L."/>
            <person name="Davis C.M."/>
            <person name="Simpson J.R."/>
            <person name="Lauterbach L."/>
            <person name="Steele A.D."/>
            <person name="Gui C."/>
            <person name="Meng S."/>
            <person name="Li G."/>
            <person name="Viehrig K."/>
            <person name="Ye F."/>
            <person name="Su P."/>
            <person name="Kiefer A.F."/>
            <person name="Nichols A."/>
            <person name="Cepeda A.J."/>
            <person name="Yan W."/>
            <person name="Fan B."/>
            <person name="Jiang Y."/>
            <person name="Adhikari A."/>
            <person name="Zheng C.-J."/>
            <person name="Schuster L."/>
            <person name="Cowan T.M."/>
            <person name="Smanski M.J."/>
            <person name="Chevrette M.G."/>
            <person name="De Carvalho L.P.S."/>
            <person name="Shen B."/>
        </authorList>
    </citation>
    <scope>NUCLEOTIDE SEQUENCE [LARGE SCALE GENOMIC DNA]</scope>
    <source>
        <strain evidence="12 13">NPDC001650</strain>
    </source>
</reference>
<evidence type="ECO:0000313" key="13">
    <source>
        <dbReference type="Proteomes" id="UP001602123"/>
    </source>
</evidence>
<evidence type="ECO:0000313" key="12">
    <source>
        <dbReference type="EMBL" id="MFF4219951.1"/>
    </source>
</evidence>
<keyword evidence="11" id="KW-0732">Signal</keyword>
<protein>
    <recommendedName>
        <fullName evidence="9 10">D-alanyl-D-alanine dipeptidase</fullName>
        <shortName evidence="9 10">D-Ala-D-Ala dipeptidase</shortName>
        <ecNumber evidence="9 10">3.4.13.22</ecNumber>
    </recommendedName>
</protein>
<keyword evidence="6 9" id="KW-0224">Dipeptidase</keyword>
<dbReference type="Proteomes" id="UP001602123">
    <property type="component" value="Unassembled WGS sequence"/>
</dbReference>
<dbReference type="EMBL" id="JBIAUT010000013">
    <property type="protein sequence ID" value="MFF4219951.1"/>
    <property type="molecule type" value="Genomic_DNA"/>
</dbReference>
<name>A0ABW6U543_9ACTN</name>
<dbReference type="Pfam" id="PF01427">
    <property type="entry name" value="Peptidase_M15"/>
    <property type="match status" value="2"/>
</dbReference>
<sequence>MDRTRFPAALRAVTLLIAALLALLTFPLSPPAQAAAAGAPHEPRPPRGFVALADVDPTILQEMRYVTVHNFTGHRVDGYRRPLCVLTREAAEALHRAQRSLLRRGYSLKVYDCYRPQRAVNDFVEWAKDLADTRMKAEFYPRVDKTRLFADGYIAEKSGHSRGSTMDLTLVKLPVRPTRPYVPGEPLVPCYAPRWQRFPDNSVDMGTGFDCFDTLAHTLDPRITGVQRANRLLLKTTLEAAGFVNLPEEWWHFTFKPEPFPDTYFDFPVLHRPGLPTP</sequence>
<evidence type="ECO:0000256" key="8">
    <source>
        <dbReference type="ARBA" id="ARBA00023316"/>
    </source>
</evidence>
<feature type="binding site" evidence="9">
    <location>
        <position position="252"/>
    </location>
    <ligand>
        <name>Zn(2+)</name>
        <dbReference type="ChEBI" id="CHEBI:29105"/>
        <note>catalytic</note>
    </ligand>
</feature>
<dbReference type="PIRSF" id="PIRSF026671">
    <property type="entry name" value="AA_dipeptidase"/>
    <property type="match status" value="1"/>
</dbReference>
<proteinExistence type="inferred from homology"/>
<dbReference type="Gene3D" id="3.30.1380.10">
    <property type="match status" value="1"/>
</dbReference>
<dbReference type="EC" id="3.4.13.22" evidence="9 10"/>
<comment type="catalytic activity">
    <reaction evidence="1 9 10">
        <text>D-alanyl-D-alanine + H2O = 2 D-alanine</text>
        <dbReference type="Rhea" id="RHEA:20661"/>
        <dbReference type="ChEBI" id="CHEBI:15377"/>
        <dbReference type="ChEBI" id="CHEBI:57416"/>
        <dbReference type="ChEBI" id="CHEBI:57822"/>
        <dbReference type="EC" id="3.4.13.22"/>
    </reaction>
</comment>
<keyword evidence="8 10" id="KW-0961">Cell wall biogenesis/degradation</keyword>
<dbReference type="PANTHER" id="PTHR43126:SF1">
    <property type="entry name" value="D-ALANYL-D-ALANINE DIPEPTIDASE"/>
    <property type="match status" value="1"/>
</dbReference>
<evidence type="ECO:0000256" key="1">
    <source>
        <dbReference type="ARBA" id="ARBA00001362"/>
    </source>
</evidence>
<keyword evidence="7 9" id="KW-0482">Metalloprotease</keyword>
<dbReference type="PANTHER" id="PTHR43126">
    <property type="entry name" value="D-ALANYL-D-ALANINE DIPEPTIDASE"/>
    <property type="match status" value="1"/>
</dbReference>
<evidence type="ECO:0000256" key="2">
    <source>
        <dbReference type="ARBA" id="ARBA00022670"/>
    </source>
</evidence>
<comment type="cofactor">
    <cofactor evidence="9">
        <name>Zn(2+)</name>
        <dbReference type="ChEBI" id="CHEBI:29105"/>
    </cofactor>
    <text evidence="9">Binds 1 zinc ion per subunit.</text>
</comment>
<feature type="signal peptide" evidence="11">
    <location>
        <begin position="1"/>
        <end position="34"/>
    </location>
</feature>
<dbReference type="RefSeq" id="WP_302859556.1">
    <property type="nucleotide sequence ID" value="NZ_JBFAUC010000032.1"/>
</dbReference>
<keyword evidence="5 9" id="KW-0862">Zinc</keyword>
<dbReference type="InterPro" id="IPR000755">
    <property type="entry name" value="A_A_dipeptidase"/>
</dbReference>
<organism evidence="12 13">
    <name type="scientific">Streptomyces nondiastaticus</name>
    <dbReference type="NCBI Taxonomy" id="3154512"/>
    <lineage>
        <taxon>Bacteria</taxon>
        <taxon>Bacillati</taxon>
        <taxon>Actinomycetota</taxon>
        <taxon>Actinomycetes</taxon>
        <taxon>Kitasatosporales</taxon>
        <taxon>Streptomycetaceae</taxon>
        <taxon>Streptomyces</taxon>
    </lineage>
</organism>
<keyword evidence="13" id="KW-1185">Reference proteome</keyword>
<evidence type="ECO:0000256" key="6">
    <source>
        <dbReference type="ARBA" id="ARBA00022997"/>
    </source>
</evidence>
<dbReference type="HAMAP" id="MF_01924">
    <property type="entry name" value="A_A_dipeptidase"/>
    <property type="match status" value="1"/>
</dbReference>
<dbReference type="InterPro" id="IPR009045">
    <property type="entry name" value="Zn_M74/Hedgehog-like"/>
</dbReference>
<gene>
    <name evidence="12" type="ORF">ACFYZM_27315</name>
</gene>
<keyword evidence="2 9" id="KW-0645">Protease</keyword>
<keyword evidence="4 9" id="KW-0378">Hydrolase</keyword>
<feature type="site" description="Transition state stabilizer" evidence="9">
    <location>
        <position position="115"/>
    </location>
</feature>
<evidence type="ECO:0000256" key="11">
    <source>
        <dbReference type="SAM" id="SignalP"/>
    </source>
</evidence>
<accession>A0ABW6U543</accession>
<comment type="similarity">
    <text evidence="9 10">Belongs to the peptidase M15D family.</text>
</comment>
<evidence type="ECO:0000256" key="9">
    <source>
        <dbReference type="HAMAP-Rule" id="MF_01924"/>
    </source>
</evidence>
<feature type="active site" description="Proton donor/acceptor" evidence="9">
    <location>
        <position position="249"/>
    </location>
</feature>
<evidence type="ECO:0000256" key="7">
    <source>
        <dbReference type="ARBA" id="ARBA00023049"/>
    </source>
</evidence>